<dbReference type="PANTHER" id="PTHR43757">
    <property type="entry name" value="AMINOMETHYLTRANSFERASE"/>
    <property type="match status" value="1"/>
</dbReference>
<evidence type="ECO:0000313" key="5">
    <source>
        <dbReference type="EMBL" id="SVB07407.1"/>
    </source>
</evidence>
<dbReference type="GO" id="GO:0004047">
    <property type="term" value="F:aminomethyltransferase activity"/>
    <property type="evidence" value="ECO:0007669"/>
    <property type="project" value="InterPro"/>
</dbReference>
<accession>A0A382B2H2</accession>
<evidence type="ECO:0000256" key="2">
    <source>
        <dbReference type="ARBA" id="ARBA00022576"/>
    </source>
</evidence>
<dbReference type="NCBIfam" id="TIGR00528">
    <property type="entry name" value="gcvT"/>
    <property type="match status" value="1"/>
</dbReference>
<dbReference type="GO" id="GO:0005960">
    <property type="term" value="C:glycine cleavage complex"/>
    <property type="evidence" value="ECO:0007669"/>
    <property type="project" value="InterPro"/>
</dbReference>
<dbReference type="Pfam" id="PF01571">
    <property type="entry name" value="GCV_T"/>
    <property type="match status" value="1"/>
</dbReference>
<dbReference type="SUPFAM" id="SSF103025">
    <property type="entry name" value="Folate-binding domain"/>
    <property type="match status" value="1"/>
</dbReference>
<organism evidence="5">
    <name type="scientific">marine metagenome</name>
    <dbReference type="NCBI Taxonomy" id="408172"/>
    <lineage>
        <taxon>unclassified sequences</taxon>
        <taxon>metagenomes</taxon>
        <taxon>ecological metagenomes</taxon>
    </lineage>
</organism>
<evidence type="ECO:0000256" key="1">
    <source>
        <dbReference type="ARBA" id="ARBA00008609"/>
    </source>
</evidence>
<comment type="similarity">
    <text evidence="1">Belongs to the GcvT family.</text>
</comment>
<dbReference type="InterPro" id="IPR006222">
    <property type="entry name" value="GCVT_N"/>
</dbReference>
<protein>
    <recommendedName>
        <fullName evidence="4">GCVT N-terminal domain-containing protein</fullName>
    </recommendedName>
</protein>
<dbReference type="InterPro" id="IPR006223">
    <property type="entry name" value="GcvT"/>
</dbReference>
<dbReference type="PANTHER" id="PTHR43757:SF2">
    <property type="entry name" value="AMINOMETHYLTRANSFERASE, MITOCHONDRIAL"/>
    <property type="match status" value="1"/>
</dbReference>
<dbReference type="GO" id="GO:0005829">
    <property type="term" value="C:cytosol"/>
    <property type="evidence" value="ECO:0007669"/>
    <property type="project" value="TreeGrafter"/>
</dbReference>
<evidence type="ECO:0000259" key="4">
    <source>
        <dbReference type="Pfam" id="PF01571"/>
    </source>
</evidence>
<dbReference type="Gene3D" id="3.30.70.1400">
    <property type="entry name" value="Aminomethyltransferase beta-barrel domains"/>
    <property type="match status" value="1"/>
</dbReference>
<feature type="domain" description="GCVT N-terminal" evidence="4">
    <location>
        <begin position="6"/>
        <end position="218"/>
    </location>
</feature>
<reference evidence="5" key="1">
    <citation type="submission" date="2018-05" db="EMBL/GenBank/DDBJ databases">
        <authorList>
            <person name="Lanie J.A."/>
            <person name="Ng W.-L."/>
            <person name="Kazmierczak K.M."/>
            <person name="Andrzejewski T.M."/>
            <person name="Davidsen T.M."/>
            <person name="Wayne K.J."/>
            <person name="Tettelin H."/>
            <person name="Glass J.I."/>
            <person name="Rusch D."/>
            <person name="Podicherti R."/>
            <person name="Tsui H.-C.T."/>
            <person name="Winkler M.E."/>
        </authorList>
    </citation>
    <scope>NUCLEOTIDE SEQUENCE</scope>
</reference>
<dbReference type="InterPro" id="IPR028896">
    <property type="entry name" value="GcvT/YgfZ/DmdA"/>
</dbReference>
<dbReference type="AlphaFoldDB" id="A0A382B2H2"/>
<dbReference type="GO" id="GO:0008483">
    <property type="term" value="F:transaminase activity"/>
    <property type="evidence" value="ECO:0007669"/>
    <property type="project" value="UniProtKB-KW"/>
</dbReference>
<keyword evidence="3" id="KW-0808">Transferase</keyword>
<evidence type="ECO:0000256" key="3">
    <source>
        <dbReference type="ARBA" id="ARBA00022679"/>
    </source>
</evidence>
<dbReference type="FunFam" id="3.30.70.1400:FF:000001">
    <property type="entry name" value="Aminomethyltransferase"/>
    <property type="match status" value="1"/>
</dbReference>
<feature type="non-terminal residue" evidence="5">
    <location>
        <position position="219"/>
    </location>
</feature>
<proteinExistence type="inferred from homology"/>
<name>A0A382B2H2_9ZZZZ</name>
<dbReference type="InterPro" id="IPR027266">
    <property type="entry name" value="TrmE/GcvT-like"/>
</dbReference>
<sequence>MQHTPLYQAHVDLGARMVDFGGWSMPISYGSQISEHHTVRRGAGVFDVSHMTILDFKGTEVGSFLRRVLANDVSKLQSEGQALYSCMLREDGGILDDLIVYWFGGERFRIISNAATCTKDLAWFREVASGTAVEIDQRKDLAMLAVQGPRAREIVAKSILHSKKCLALGPFFSTQIGNYMLARTGYTGEDGFEVILPAKNVCGFWEALLKHGVVPCGLG</sequence>
<keyword evidence="2" id="KW-0032">Aminotransferase</keyword>
<dbReference type="Gene3D" id="3.30.1360.120">
    <property type="entry name" value="Probable tRNA modification gtpase trme, domain 1"/>
    <property type="match status" value="1"/>
</dbReference>
<dbReference type="GO" id="GO:0006546">
    <property type="term" value="P:glycine catabolic process"/>
    <property type="evidence" value="ECO:0007669"/>
    <property type="project" value="InterPro"/>
</dbReference>
<dbReference type="EMBL" id="UINC01027706">
    <property type="protein sequence ID" value="SVB07407.1"/>
    <property type="molecule type" value="Genomic_DNA"/>
</dbReference>
<gene>
    <name evidence="5" type="ORF">METZ01_LOCUS160261</name>
</gene>